<feature type="non-terminal residue" evidence="2">
    <location>
        <position position="1"/>
    </location>
</feature>
<feature type="chain" id="PRO_5043505180" evidence="1">
    <location>
        <begin position="23"/>
        <end position="219"/>
    </location>
</feature>
<reference evidence="2" key="1">
    <citation type="submission" date="2022-06" db="EMBL/GenBank/DDBJ databases">
        <authorList>
            <consortium name="SYNGENTA / RWTH Aachen University"/>
        </authorList>
    </citation>
    <scope>NUCLEOTIDE SEQUENCE</scope>
</reference>
<evidence type="ECO:0000256" key="1">
    <source>
        <dbReference type="SAM" id="SignalP"/>
    </source>
</evidence>
<dbReference type="EMBL" id="CALTRL010006045">
    <property type="protein sequence ID" value="CAH7689112.1"/>
    <property type="molecule type" value="Genomic_DNA"/>
</dbReference>
<proteinExistence type="predicted"/>
<organism evidence="2 3">
    <name type="scientific">Phakopsora pachyrhizi</name>
    <name type="common">Asian soybean rust disease fungus</name>
    <dbReference type="NCBI Taxonomy" id="170000"/>
    <lineage>
        <taxon>Eukaryota</taxon>
        <taxon>Fungi</taxon>
        <taxon>Dikarya</taxon>
        <taxon>Basidiomycota</taxon>
        <taxon>Pucciniomycotina</taxon>
        <taxon>Pucciniomycetes</taxon>
        <taxon>Pucciniales</taxon>
        <taxon>Phakopsoraceae</taxon>
        <taxon>Phakopsora</taxon>
    </lineage>
</organism>
<keyword evidence="3" id="KW-1185">Reference proteome</keyword>
<keyword evidence="1" id="KW-0732">Signal</keyword>
<protein>
    <submittedName>
        <fullName evidence="2">Expressed protein</fullName>
    </submittedName>
</protein>
<dbReference type="Proteomes" id="UP001153365">
    <property type="component" value="Unassembled WGS sequence"/>
</dbReference>
<dbReference type="AlphaFoldDB" id="A0AAV0BRT8"/>
<sequence length="219" mass="25016">PRMRLSKLLSVILVNFLGLTLSKSVAEESITGTGKALETVKNAGGLEYQTTLKSYYPAEDIESGRPRTELAQSLKLEDPPNWKNIAFTPIYCFANLAGSKKTPLGSDCNELYSYLISKKDAGFSVTNMTRVVVVKSCAMYFYIPQKTNNTMRIKLGYDLMARNLHSMNRTCGPFDQHYYASARYVRRYKDKKFTQKMMMEGLSYQLSVERFRPENFIKN</sequence>
<evidence type="ECO:0000313" key="3">
    <source>
        <dbReference type="Proteomes" id="UP001153365"/>
    </source>
</evidence>
<name>A0AAV0BRT8_PHAPC</name>
<evidence type="ECO:0000313" key="2">
    <source>
        <dbReference type="EMBL" id="CAH7689112.1"/>
    </source>
</evidence>
<accession>A0AAV0BRT8</accession>
<feature type="signal peptide" evidence="1">
    <location>
        <begin position="1"/>
        <end position="22"/>
    </location>
</feature>
<gene>
    <name evidence="2" type="ORF">PPACK8108_LOCUS24182</name>
</gene>
<comment type="caution">
    <text evidence="2">The sequence shown here is derived from an EMBL/GenBank/DDBJ whole genome shotgun (WGS) entry which is preliminary data.</text>
</comment>